<reference evidence="6" key="1">
    <citation type="journal article" date="2011" name="PLoS ONE">
        <title>Cellulosomics, a Gene-Centric Approach to Investigating the Intraspecific Diversity and Adaptation of Ruminococcus flavefaciens within the Rumen.</title>
        <authorList>
            <person name="Brulc J.M."/>
            <person name="Yeoman C.J."/>
            <person name="Wilson M.K."/>
            <person name="Berg Miller M.E."/>
            <person name="Jeraldo P."/>
            <person name="Jindou S."/>
            <person name="Goldenfeld N."/>
            <person name="Flint H.J."/>
            <person name="Lamed R."/>
            <person name="Borovok I."/>
            <person name="Vodovnik M."/>
            <person name="Nelson K.E."/>
            <person name="Bayer E.A."/>
            <person name="White B.A."/>
        </authorList>
    </citation>
    <scope>NUCLEOTIDE SEQUENCE</scope>
    <source>
        <strain evidence="6">AJQ88F013</strain>
    </source>
</reference>
<sequence length="272" mass="28723">MKTKKIVIRAMAAAMLSLTLTSLAPATAADETVQISVSETNAEAGGTFTVEVSFKDIPATAIQATQFAFEFDASVLQITDISLGAITNTGADKADDTAGDIPTFNRYIGNDAGVASVMWSTKLSDASYWIKDDGVFCTISGTVAENAPDGLSAIKVIPTDRETYDGSGVPNDVIDMGYKTTDGYVQYQVKTTDGGVNIGAAATTGEYLKGDADCSGAVSVSDVVATLQYSVNKNKYPLEEQGLINADVDGNKLVDANDAFDIQYYMHRFGFT</sequence>
<dbReference type="InterPro" id="IPR008965">
    <property type="entry name" value="CBM2/CBM3_carb-bd_dom_sf"/>
</dbReference>
<dbReference type="GO" id="GO:0005576">
    <property type="term" value="C:extracellular region"/>
    <property type="evidence" value="ECO:0007669"/>
    <property type="project" value="UniProtKB-SubCell"/>
</dbReference>
<keyword evidence="4" id="KW-0732">Signal</keyword>
<evidence type="ECO:0000313" key="6">
    <source>
        <dbReference type="EMBL" id="AEV58792.1"/>
    </source>
</evidence>
<organism evidence="6">
    <name type="scientific">Ruminococcus flavefaciens</name>
    <dbReference type="NCBI Taxonomy" id="1265"/>
    <lineage>
        <taxon>Bacteria</taxon>
        <taxon>Bacillati</taxon>
        <taxon>Bacillota</taxon>
        <taxon>Clostridia</taxon>
        <taxon>Eubacteriales</taxon>
        <taxon>Oscillospiraceae</taxon>
        <taxon>Ruminococcus</taxon>
    </lineage>
</organism>
<proteinExistence type="predicted"/>
<name>G9FDX7_RUMFL</name>
<dbReference type="InterPro" id="IPR002102">
    <property type="entry name" value="Cohesin_dom"/>
</dbReference>
<evidence type="ECO:0000256" key="2">
    <source>
        <dbReference type="ARBA" id="ARBA00022525"/>
    </source>
</evidence>
<evidence type="ECO:0000256" key="4">
    <source>
        <dbReference type="SAM" id="SignalP"/>
    </source>
</evidence>
<dbReference type="SUPFAM" id="SSF49384">
    <property type="entry name" value="Carbohydrate-binding domain"/>
    <property type="match status" value="1"/>
</dbReference>
<gene>
    <name evidence="6" type="primary">scaC</name>
</gene>
<dbReference type="EMBL" id="JN109627">
    <property type="protein sequence ID" value="AEV58792.1"/>
    <property type="molecule type" value="Genomic_DNA"/>
</dbReference>
<dbReference type="InterPro" id="IPR036439">
    <property type="entry name" value="Dockerin_dom_sf"/>
</dbReference>
<dbReference type="InterPro" id="IPR018247">
    <property type="entry name" value="EF_Hand_1_Ca_BS"/>
</dbReference>
<evidence type="ECO:0000256" key="1">
    <source>
        <dbReference type="ARBA" id="ARBA00004613"/>
    </source>
</evidence>
<keyword evidence="3" id="KW-0677">Repeat</keyword>
<accession>G9FDX7</accession>
<feature type="domain" description="Cohesin" evidence="5">
    <location>
        <begin position="33"/>
        <end position="159"/>
    </location>
</feature>
<dbReference type="Gene3D" id="2.60.40.680">
    <property type="match status" value="1"/>
</dbReference>
<dbReference type="PROSITE" id="PS00018">
    <property type="entry name" value="EF_HAND_1"/>
    <property type="match status" value="1"/>
</dbReference>
<dbReference type="Gene3D" id="1.10.1330.10">
    <property type="entry name" value="Dockerin domain"/>
    <property type="match status" value="1"/>
</dbReference>
<dbReference type="SUPFAM" id="SSF63446">
    <property type="entry name" value="Type I dockerin domain"/>
    <property type="match status" value="1"/>
</dbReference>
<feature type="chain" id="PRO_5003521941" evidence="4">
    <location>
        <begin position="29"/>
        <end position="272"/>
    </location>
</feature>
<evidence type="ECO:0000256" key="3">
    <source>
        <dbReference type="ARBA" id="ARBA00022737"/>
    </source>
</evidence>
<feature type="signal peptide" evidence="4">
    <location>
        <begin position="1"/>
        <end position="28"/>
    </location>
</feature>
<dbReference type="AlphaFoldDB" id="G9FDX7"/>
<evidence type="ECO:0000259" key="5">
    <source>
        <dbReference type="Pfam" id="PF00963"/>
    </source>
</evidence>
<dbReference type="Pfam" id="PF00963">
    <property type="entry name" value="Cohesin"/>
    <property type="match status" value="1"/>
</dbReference>
<protein>
    <submittedName>
        <fullName evidence="6">Scaffoldin C</fullName>
    </submittedName>
</protein>
<comment type="subcellular location">
    <subcellularLocation>
        <location evidence="1">Secreted</location>
    </subcellularLocation>
</comment>
<dbReference type="CDD" id="cd08548">
    <property type="entry name" value="Type_I_cohesin_like"/>
    <property type="match status" value="1"/>
</dbReference>
<keyword evidence="2" id="KW-0964">Secreted</keyword>
<dbReference type="GO" id="GO:0000272">
    <property type="term" value="P:polysaccharide catabolic process"/>
    <property type="evidence" value="ECO:0007669"/>
    <property type="project" value="InterPro"/>
</dbReference>
<dbReference type="GO" id="GO:0030246">
    <property type="term" value="F:carbohydrate binding"/>
    <property type="evidence" value="ECO:0007669"/>
    <property type="project" value="InterPro"/>
</dbReference>